<reference evidence="5 6" key="1">
    <citation type="submission" date="2012-10" db="EMBL/GenBank/DDBJ databases">
        <title>Genome sequence of Variovorax paradoxus B4.</title>
        <authorList>
            <person name="Schuldes J."/>
            <person name="Brandt U."/>
            <person name="Hiessl S."/>
            <person name="Wuebbeler J.H."/>
            <person name="Thuermer A."/>
            <person name="Steinbuechel A."/>
            <person name="Daniel R."/>
        </authorList>
    </citation>
    <scope>NUCLEOTIDE SEQUENCE [LARGE SCALE GENOMIC DNA]</scope>
    <source>
        <strain evidence="5 6">B4</strain>
    </source>
</reference>
<name>T1XBK8_VARPD</name>
<evidence type="ECO:0000259" key="4">
    <source>
        <dbReference type="PROSITE" id="PS51118"/>
    </source>
</evidence>
<feature type="domain" description="HTH hxlR-type" evidence="4">
    <location>
        <begin position="25"/>
        <end position="123"/>
    </location>
</feature>
<dbReference type="EMBL" id="CP003911">
    <property type="protein sequence ID" value="AGU49871.1"/>
    <property type="molecule type" value="Genomic_DNA"/>
</dbReference>
<dbReference type="PROSITE" id="PS51118">
    <property type="entry name" value="HTH_HXLR"/>
    <property type="match status" value="1"/>
</dbReference>
<protein>
    <submittedName>
        <fullName evidence="5">Transcriptional regulator, HxlR family</fullName>
    </submittedName>
</protein>
<gene>
    <name evidence="5" type="ORF">VAPA_1c27740</name>
</gene>
<dbReference type="SUPFAM" id="SSF46785">
    <property type="entry name" value="Winged helix' DNA-binding domain"/>
    <property type="match status" value="1"/>
</dbReference>
<dbReference type="InterPro" id="IPR036388">
    <property type="entry name" value="WH-like_DNA-bd_sf"/>
</dbReference>
<dbReference type="InterPro" id="IPR036390">
    <property type="entry name" value="WH_DNA-bd_sf"/>
</dbReference>
<dbReference type="PATRIC" id="fig|1246301.3.peg.2808"/>
<dbReference type="Proteomes" id="UP000016223">
    <property type="component" value="Chromosome 1"/>
</dbReference>
<evidence type="ECO:0000313" key="5">
    <source>
        <dbReference type="EMBL" id="AGU49871.1"/>
    </source>
</evidence>
<dbReference type="GO" id="GO:0003677">
    <property type="term" value="F:DNA binding"/>
    <property type="evidence" value="ECO:0007669"/>
    <property type="project" value="UniProtKB-KW"/>
</dbReference>
<proteinExistence type="predicted"/>
<dbReference type="InterPro" id="IPR002577">
    <property type="entry name" value="HTH_HxlR"/>
</dbReference>
<dbReference type="KEGG" id="vpd:VAPA_1c27740"/>
<evidence type="ECO:0000313" key="6">
    <source>
        <dbReference type="Proteomes" id="UP000016223"/>
    </source>
</evidence>
<sequence length="125" mass="13653">MDRTAETPAAPAGIDTPAAKHASECPVEEWLAFLGHCWNALILWHLQTGPKRHGELVGCLAGITPKVLTERLDGLEQRGLVSRELLASFPRGVLYTLSARGRSLALVLHQLEVWAKTGVAHERTN</sequence>
<evidence type="ECO:0000256" key="1">
    <source>
        <dbReference type="ARBA" id="ARBA00023015"/>
    </source>
</evidence>
<keyword evidence="1" id="KW-0805">Transcription regulation</keyword>
<dbReference type="Gene3D" id="1.10.10.10">
    <property type="entry name" value="Winged helix-like DNA-binding domain superfamily/Winged helix DNA-binding domain"/>
    <property type="match status" value="1"/>
</dbReference>
<accession>T1XBK8</accession>
<dbReference type="Pfam" id="PF01638">
    <property type="entry name" value="HxlR"/>
    <property type="match status" value="1"/>
</dbReference>
<dbReference type="AlphaFoldDB" id="T1XBK8"/>
<evidence type="ECO:0000256" key="3">
    <source>
        <dbReference type="ARBA" id="ARBA00023163"/>
    </source>
</evidence>
<dbReference type="OrthoDB" id="8855031at2"/>
<dbReference type="PANTHER" id="PTHR33204:SF37">
    <property type="entry name" value="HTH-TYPE TRANSCRIPTIONAL REGULATOR YODB"/>
    <property type="match status" value="1"/>
</dbReference>
<organism evidence="5 6">
    <name type="scientific">Variovorax paradoxus B4</name>
    <dbReference type="NCBI Taxonomy" id="1246301"/>
    <lineage>
        <taxon>Bacteria</taxon>
        <taxon>Pseudomonadati</taxon>
        <taxon>Pseudomonadota</taxon>
        <taxon>Betaproteobacteria</taxon>
        <taxon>Burkholderiales</taxon>
        <taxon>Comamonadaceae</taxon>
        <taxon>Variovorax</taxon>
    </lineage>
</organism>
<dbReference type="PANTHER" id="PTHR33204">
    <property type="entry name" value="TRANSCRIPTIONAL REGULATOR, MARR FAMILY"/>
    <property type="match status" value="1"/>
</dbReference>
<keyword evidence="3" id="KW-0804">Transcription</keyword>
<dbReference type="HOGENOM" id="CLU_111585_5_3_4"/>
<evidence type="ECO:0000256" key="2">
    <source>
        <dbReference type="ARBA" id="ARBA00023125"/>
    </source>
</evidence>
<keyword evidence="2" id="KW-0238">DNA-binding</keyword>